<evidence type="ECO:0008006" key="4">
    <source>
        <dbReference type="Google" id="ProtNLM"/>
    </source>
</evidence>
<evidence type="ECO:0000256" key="1">
    <source>
        <dbReference type="SAM" id="Coils"/>
    </source>
</evidence>
<dbReference type="EMBL" id="HBEC01009650">
    <property type="protein sequence ID" value="CAD8284402.1"/>
    <property type="molecule type" value="Transcribed_RNA"/>
</dbReference>
<organism evidence="3">
    <name type="scientific">Chlamydomonas euryale</name>
    <dbReference type="NCBI Taxonomy" id="1486919"/>
    <lineage>
        <taxon>Eukaryota</taxon>
        <taxon>Viridiplantae</taxon>
        <taxon>Chlorophyta</taxon>
        <taxon>core chlorophytes</taxon>
        <taxon>Chlorophyceae</taxon>
        <taxon>CS clade</taxon>
        <taxon>Chlamydomonadales</taxon>
        <taxon>Chlamydomonadaceae</taxon>
        <taxon>Chlamydomonas</taxon>
    </lineage>
</organism>
<feature type="coiled-coil region" evidence="1">
    <location>
        <begin position="216"/>
        <end position="338"/>
    </location>
</feature>
<dbReference type="AlphaFoldDB" id="A0A7R9YSI7"/>
<feature type="compositionally biased region" description="Low complexity" evidence="2">
    <location>
        <begin position="49"/>
        <end position="58"/>
    </location>
</feature>
<proteinExistence type="predicted"/>
<name>A0A7R9YSI7_9CHLO</name>
<evidence type="ECO:0000256" key="2">
    <source>
        <dbReference type="SAM" id="MobiDB-lite"/>
    </source>
</evidence>
<keyword evidence="1" id="KW-0175">Coiled coil</keyword>
<evidence type="ECO:0000313" key="3">
    <source>
        <dbReference type="EMBL" id="CAD8284402.1"/>
    </source>
</evidence>
<protein>
    <recommendedName>
        <fullName evidence="4">Trichohyalin-plectin-homology domain-containing protein</fullName>
    </recommendedName>
</protein>
<feature type="region of interest" description="Disordered" evidence="2">
    <location>
        <begin position="1"/>
        <end position="65"/>
    </location>
</feature>
<gene>
    <name evidence="3" type="ORF">CEUR00632_LOCUS4437</name>
</gene>
<feature type="coiled-coil region" evidence="1">
    <location>
        <begin position="424"/>
        <end position="453"/>
    </location>
</feature>
<accession>A0A7R9YSI7</accession>
<sequence>MASRGRPATGQLASAPPTPGTAGKSPATALGVTGGRIGTAAATPGSKPGTGRIRTTAGTPGGGGADNDALTKKIILKMRVRFGDAAADLAGQELISQEVSAFMNVWKSGATLREEDLSVLEAKIRQRLTGGTPRLMTMTMEKRAQVDGDEWAKMYQYQIAQGKIKEAREREALLKRQAEMRSTLDSHIRMQEAEKQRLRDADRDYHQQQCEKLKSLDEAQRAKEELQASIIKKLGEERVAQVREKEQRIARARAKIAAEEAEMAARMAYEAKTELEKEERMRRENKESLERFLKGNEENKALRALEKERVNAENEYYKEAWQAQLDKQEAQRKALLDKNRVRQTLQEIAASGREESKRWLPQEIIDKQYREREDARAKEEEERIARVKAGAKAAYQSLAEQVKEREEAKRLDKTRDLQAARMVLDRVQREQDAEAERRRLAEAEKLKFKTELEAQMKDNAQRRRVAPMTSIERLINHKMLDEVHDWQSTGKVVV</sequence>
<reference evidence="3" key="1">
    <citation type="submission" date="2021-01" db="EMBL/GenBank/DDBJ databases">
        <authorList>
            <person name="Corre E."/>
            <person name="Pelletier E."/>
            <person name="Niang G."/>
            <person name="Scheremetjew M."/>
            <person name="Finn R."/>
            <person name="Kale V."/>
            <person name="Holt S."/>
            <person name="Cochrane G."/>
            <person name="Meng A."/>
            <person name="Brown T."/>
            <person name="Cohen L."/>
        </authorList>
    </citation>
    <scope>NUCLEOTIDE SEQUENCE</scope>
    <source>
        <strain evidence="3">CCMP219</strain>
    </source>
</reference>